<accession>A0A5B9Y412</accession>
<gene>
    <name evidence="2" type="ORF">SCHIN_v1c02090</name>
</gene>
<dbReference type="Proteomes" id="UP000323144">
    <property type="component" value="Chromosome"/>
</dbReference>
<dbReference type="SUPFAM" id="SSF64307">
    <property type="entry name" value="SirA-like"/>
    <property type="match status" value="1"/>
</dbReference>
<sequence>MLIDKIIEKDLREFSCPVPLIETKKIIQQSQTGQKILLKVTALSSRDNVVAMLEDKEKNYSVKDYNDYYEISFTV</sequence>
<proteinExistence type="predicted"/>
<dbReference type="Pfam" id="PF01206">
    <property type="entry name" value="TusA"/>
    <property type="match status" value="1"/>
</dbReference>
<dbReference type="AlphaFoldDB" id="A0A5B9Y412"/>
<dbReference type="Gene3D" id="3.30.110.40">
    <property type="entry name" value="TusA-like domain"/>
    <property type="match status" value="1"/>
</dbReference>
<organism evidence="2 3">
    <name type="scientific">Spiroplasma chinense</name>
    <dbReference type="NCBI Taxonomy" id="216932"/>
    <lineage>
        <taxon>Bacteria</taxon>
        <taxon>Bacillati</taxon>
        <taxon>Mycoplasmatota</taxon>
        <taxon>Mollicutes</taxon>
        <taxon>Entomoplasmatales</taxon>
        <taxon>Spiroplasmataceae</taxon>
        <taxon>Spiroplasma</taxon>
    </lineage>
</organism>
<feature type="domain" description="UPF0033" evidence="1">
    <location>
        <begin position="8"/>
        <end position="71"/>
    </location>
</feature>
<dbReference type="InterPro" id="IPR036868">
    <property type="entry name" value="TusA-like_sf"/>
</dbReference>
<dbReference type="KEGG" id="schi:SCHIN_v1c02090"/>
<dbReference type="RefSeq" id="WP_166507801.1">
    <property type="nucleotide sequence ID" value="NZ_CP043026.1"/>
</dbReference>
<evidence type="ECO:0000313" key="3">
    <source>
        <dbReference type="Proteomes" id="UP000323144"/>
    </source>
</evidence>
<name>A0A5B9Y412_9MOLU</name>
<dbReference type="EMBL" id="CP043026">
    <property type="protein sequence ID" value="QEH61406.1"/>
    <property type="molecule type" value="Genomic_DNA"/>
</dbReference>
<protein>
    <recommendedName>
        <fullName evidence="1">UPF0033 domain-containing protein</fullName>
    </recommendedName>
</protein>
<keyword evidence="3" id="KW-1185">Reference proteome</keyword>
<dbReference type="InterPro" id="IPR001455">
    <property type="entry name" value="TusA-like"/>
</dbReference>
<evidence type="ECO:0000313" key="2">
    <source>
        <dbReference type="EMBL" id="QEH61406.1"/>
    </source>
</evidence>
<reference evidence="2 3" key="1">
    <citation type="submission" date="2019-08" db="EMBL/GenBank/DDBJ databases">
        <title>Complete genome sequence of Spiroplasma chinense CCH (DSM 19755).</title>
        <authorList>
            <person name="Shen H.-Y."/>
            <person name="Lin Y.-C."/>
            <person name="Chou L."/>
            <person name="Kuo C.-H."/>
        </authorList>
    </citation>
    <scope>NUCLEOTIDE SEQUENCE [LARGE SCALE GENOMIC DNA]</scope>
    <source>
        <strain evidence="2 3">CCH</strain>
    </source>
</reference>
<evidence type="ECO:0000259" key="1">
    <source>
        <dbReference type="Pfam" id="PF01206"/>
    </source>
</evidence>